<dbReference type="Pfam" id="PF12799">
    <property type="entry name" value="LRR_4"/>
    <property type="match status" value="1"/>
</dbReference>
<dbReference type="GO" id="GO:0045271">
    <property type="term" value="C:respiratory chain complex I"/>
    <property type="evidence" value="ECO:0007669"/>
    <property type="project" value="InterPro"/>
</dbReference>
<keyword evidence="7" id="KW-0677">Repeat</keyword>
<keyword evidence="5 12" id="KW-0812">Transmembrane</keyword>
<evidence type="ECO:0000256" key="5">
    <source>
        <dbReference type="ARBA" id="ARBA00022692"/>
    </source>
</evidence>
<dbReference type="EMBL" id="NQVE01000122">
    <property type="protein sequence ID" value="RAL46463.1"/>
    <property type="molecule type" value="Genomic_DNA"/>
</dbReference>
<dbReference type="InterPro" id="IPR003591">
    <property type="entry name" value="Leu-rich_rpt_typical-subtyp"/>
</dbReference>
<evidence type="ECO:0000256" key="11">
    <source>
        <dbReference type="SAM" id="MobiDB-lite"/>
    </source>
</evidence>
<feature type="transmembrane region" description="Helical" evidence="12">
    <location>
        <begin position="176"/>
        <end position="197"/>
    </location>
</feature>
<feature type="coiled-coil region" evidence="10">
    <location>
        <begin position="76"/>
        <end position="103"/>
    </location>
</feature>
<keyword evidence="15" id="KW-1185">Reference proteome</keyword>
<evidence type="ECO:0000256" key="12">
    <source>
        <dbReference type="SAM" id="Phobius"/>
    </source>
</evidence>
<accession>A0A328DR45</accession>
<dbReference type="Gene3D" id="3.80.10.10">
    <property type="entry name" value="Ribonuclease Inhibitor"/>
    <property type="match status" value="1"/>
</dbReference>
<dbReference type="InterPro" id="IPR001611">
    <property type="entry name" value="Leu-rich_rpt"/>
</dbReference>
<evidence type="ECO:0000256" key="6">
    <source>
        <dbReference type="ARBA" id="ARBA00022729"/>
    </source>
</evidence>
<dbReference type="InterPro" id="IPR013210">
    <property type="entry name" value="LRR_N_plant-typ"/>
</dbReference>
<evidence type="ECO:0000256" key="8">
    <source>
        <dbReference type="ARBA" id="ARBA00022989"/>
    </source>
</evidence>
<protein>
    <recommendedName>
        <fullName evidence="13">Leucine-rich repeat-containing N-terminal plant-type domain-containing protein</fullName>
    </recommendedName>
</protein>
<evidence type="ECO:0000259" key="13">
    <source>
        <dbReference type="Pfam" id="PF08263"/>
    </source>
</evidence>
<evidence type="ECO:0000313" key="15">
    <source>
        <dbReference type="Proteomes" id="UP000249390"/>
    </source>
</evidence>
<organism evidence="14 15">
    <name type="scientific">Cuscuta australis</name>
    <dbReference type="NCBI Taxonomy" id="267555"/>
    <lineage>
        <taxon>Eukaryota</taxon>
        <taxon>Viridiplantae</taxon>
        <taxon>Streptophyta</taxon>
        <taxon>Embryophyta</taxon>
        <taxon>Tracheophyta</taxon>
        <taxon>Spermatophyta</taxon>
        <taxon>Magnoliopsida</taxon>
        <taxon>eudicotyledons</taxon>
        <taxon>Gunneridae</taxon>
        <taxon>Pentapetalae</taxon>
        <taxon>asterids</taxon>
        <taxon>lamiids</taxon>
        <taxon>Solanales</taxon>
        <taxon>Convolvulaceae</taxon>
        <taxon>Cuscuteae</taxon>
        <taxon>Cuscuta</taxon>
        <taxon>Cuscuta subgen. Grammica</taxon>
        <taxon>Cuscuta sect. Cleistogrammica</taxon>
    </lineage>
</organism>
<dbReference type="InterPro" id="IPR007763">
    <property type="entry name" value="NDUFA12"/>
</dbReference>
<dbReference type="AlphaFoldDB" id="A0A328DR45"/>
<feature type="transmembrane region" description="Helical" evidence="12">
    <location>
        <begin position="244"/>
        <end position="265"/>
    </location>
</feature>
<comment type="caution">
    <text evidence="14">The sequence shown here is derived from an EMBL/GenBank/DDBJ whole genome shotgun (WGS) entry which is preliminary data.</text>
</comment>
<keyword evidence="6" id="KW-0732">Signal</keyword>
<dbReference type="Pfam" id="PF05071">
    <property type="entry name" value="NDUFA12"/>
    <property type="match status" value="1"/>
</dbReference>
<evidence type="ECO:0000256" key="9">
    <source>
        <dbReference type="ARBA" id="ARBA00023136"/>
    </source>
</evidence>
<dbReference type="FunFam" id="3.80.10.10:FF:000150">
    <property type="entry name" value="Putative LRR receptor-like serine/threonine-protein kinase"/>
    <property type="match status" value="1"/>
</dbReference>
<dbReference type="InterPro" id="IPR025875">
    <property type="entry name" value="Leu-rich_rpt_4"/>
</dbReference>
<name>A0A328DR45_9ASTE</name>
<proteinExistence type="inferred from homology"/>
<sequence>MSRIWAKLVGMLSNRSLVGVDKTGNRYFTRREEIDGFMKEKRLVVFKGEHDPTSIPVEWICWLNGQRKNAPTSEEMAELEARRELLKLNVARLKEEEERLAEGKFKTTKVSKLAGPDLKSYTRQFADAYAGDAATEPSNAEDETKSSEPSGSGESFRPGTWQPPNLLLKSFKMINVVFGDMKLFFAILTLACLWSFVLPDAQGDALYALKESLNASNIQLPNWDRNQVDPCTWFKIRCDDDKNVTMVLLSNMGFSGTISPALGVLKRLNTLSLQGNGITGKIPDELGNLASLEMLNLENNQLSGEIPPSLGNLKNLKSLSLSNNHLIGTIPQSFSRLPVLTDIQLASNYLTGQIPENLFQAYNYNFTGNHLICGFRSSHHCEPDREDVTKKSKTGMIVGIVCGFIVVFLGSLLLYLWRDRCNCYRHDVFVDVPATGSRQDYYERRRGAADSRYNQEAMQLSGGR</sequence>
<dbReference type="PANTHER" id="PTHR47988">
    <property type="entry name" value="SOMATIC EMBRYOGENESIS RECEPTOR KINASE 1"/>
    <property type="match status" value="1"/>
</dbReference>
<evidence type="ECO:0000256" key="7">
    <source>
        <dbReference type="ARBA" id="ARBA00022737"/>
    </source>
</evidence>
<dbReference type="InterPro" id="IPR032675">
    <property type="entry name" value="LRR_dom_sf"/>
</dbReference>
<evidence type="ECO:0000256" key="2">
    <source>
        <dbReference type="ARBA" id="ARBA00007355"/>
    </source>
</evidence>
<keyword evidence="8 12" id="KW-1133">Transmembrane helix</keyword>
<dbReference type="Pfam" id="PF00560">
    <property type="entry name" value="LRR_1"/>
    <property type="match status" value="1"/>
</dbReference>
<comment type="similarity">
    <text evidence="2">Belongs to the complex I NDUFA12 subunit family.</text>
</comment>
<dbReference type="GO" id="GO:0005886">
    <property type="term" value="C:plasma membrane"/>
    <property type="evidence" value="ECO:0007669"/>
    <property type="project" value="UniProtKB-SubCell"/>
</dbReference>
<keyword evidence="3" id="KW-1003">Cell membrane</keyword>
<feature type="transmembrane region" description="Helical" evidence="12">
    <location>
        <begin position="395"/>
        <end position="417"/>
    </location>
</feature>
<keyword evidence="9 12" id="KW-0472">Membrane</keyword>
<evidence type="ECO:0000313" key="14">
    <source>
        <dbReference type="EMBL" id="RAL46463.1"/>
    </source>
</evidence>
<dbReference type="SUPFAM" id="SSF52058">
    <property type="entry name" value="L domain-like"/>
    <property type="match status" value="1"/>
</dbReference>
<reference evidence="14 15" key="1">
    <citation type="submission" date="2018-06" db="EMBL/GenBank/DDBJ databases">
        <title>The Genome of Cuscuta australis (Dodder) Provides Insight into the Evolution of Plant Parasitism.</title>
        <authorList>
            <person name="Liu H."/>
        </authorList>
    </citation>
    <scope>NUCLEOTIDE SEQUENCE [LARGE SCALE GENOMIC DNA]</scope>
    <source>
        <strain evidence="15">cv. Yunnan</strain>
        <tissue evidence="14">Vines</tissue>
    </source>
</reference>
<keyword evidence="10" id="KW-0175">Coiled coil</keyword>
<evidence type="ECO:0000256" key="3">
    <source>
        <dbReference type="ARBA" id="ARBA00022475"/>
    </source>
</evidence>
<keyword evidence="4" id="KW-0433">Leucine-rich repeat</keyword>
<dbReference type="SMART" id="SM00369">
    <property type="entry name" value="LRR_TYP"/>
    <property type="match status" value="3"/>
</dbReference>
<dbReference type="GO" id="GO:0006952">
    <property type="term" value="P:defense response"/>
    <property type="evidence" value="ECO:0007669"/>
    <property type="project" value="UniProtKB-ARBA"/>
</dbReference>
<feature type="region of interest" description="Disordered" evidence="11">
    <location>
        <begin position="132"/>
        <end position="159"/>
    </location>
</feature>
<evidence type="ECO:0000256" key="10">
    <source>
        <dbReference type="SAM" id="Coils"/>
    </source>
</evidence>
<comment type="subcellular location">
    <subcellularLocation>
        <location evidence="1">Cell membrane</location>
        <topology evidence="1">Single-pass membrane protein</topology>
    </subcellularLocation>
</comment>
<evidence type="ECO:0000256" key="1">
    <source>
        <dbReference type="ARBA" id="ARBA00004162"/>
    </source>
</evidence>
<evidence type="ECO:0000256" key="4">
    <source>
        <dbReference type="ARBA" id="ARBA00022614"/>
    </source>
</evidence>
<dbReference type="GO" id="GO:0051707">
    <property type="term" value="P:response to other organism"/>
    <property type="evidence" value="ECO:0007669"/>
    <property type="project" value="UniProtKB-ARBA"/>
</dbReference>
<feature type="domain" description="Leucine-rich repeat-containing N-terminal plant-type" evidence="13">
    <location>
        <begin position="200"/>
        <end position="239"/>
    </location>
</feature>
<dbReference type="Proteomes" id="UP000249390">
    <property type="component" value="Unassembled WGS sequence"/>
</dbReference>
<dbReference type="Pfam" id="PF08263">
    <property type="entry name" value="LRRNT_2"/>
    <property type="match status" value="1"/>
</dbReference>
<gene>
    <name evidence="14" type="ORF">DM860_004742</name>
</gene>